<dbReference type="AlphaFoldDB" id="A0A3A1YG97"/>
<dbReference type="InterPro" id="IPR011611">
    <property type="entry name" value="PfkB_dom"/>
</dbReference>
<dbReference type="EMBL" id="NRJF01000098">
    <property type="protein sequence ID" value="RIY35234.1"/>
    <property type="molecule type" value="Genomic_DNA"/>
</dbReference>
<dbReference type="Gene3D" id="3.40.1190.20">
    <property type="match status" value="1"/>
</dbReference>
<sequence length="317" mass="35050">MAIVCIGLACYDEFFFVEQLPAENQKTFSQRFLESGGGPAANAAYLTSLWGLETYLLTSVKNDIYGQRILQELQDGDVNVEYVICNEQQVTPLASIWVDLTTGTRTVVTHRNQQAKKFNRQDFAKIDKLIARLNATNKTHVVLVDGHEPELALRVIQGLKHRIVVMDGGSFKSGMLLVLPYVDYAIVSTNYAEQLLRRPLTNKDLLTALMEIKRGIAPQGIPIITLGEKGGVYYDTKVQAYPALRVKAVDTTGAGDIFHGAFCYGLAQGLSLANCCKLASFTSGISVQKLGVKAAMPHVRQVLELLQRETTKIVKRR</sequence>
<dbReference type="GO" id="GO:0003824">
    <property type="term" value="F:catalytic activity"/>
    <property type="evidence" value="ECO:0007669"/>
    <property type="project" value="UniProtKB-ARBA"/>
</dbReference>
<reference evidence="2 3" key="1">
    <citation type="submission" date="2017-08" db="EMBL/GenBank/DDBJ databases">
        <title>Reclassification of Bisgaard taxon 37 and 44.</title>
        <authorList>
            <person name="Christensen H."/>
        </authorList>
    </citation>
    <scope>NUCLEOTIDE SEQUENCE [LARGE SCALE GENOMIC DNA]</scope>
    <source>
        <strain evidence="2 3">EEAB3T1</strain>
    </source>
</reference>
<dbReference type="Pfam" id="PF00294">
    <property type="entry name" value="PfkB"/>
    <property type="match status" value="1"/>
</dbReference>
<keyword evidence="3" id="KW-1185">Reference proteome</keyword>
<proteinExistence type="predicted"/>
<dbReference type="InterPro" id="IPR029056">
    <property type="entry name" value="Ribokinase-like"/>
</dbReference>
<dbReference type="PANTHER" id="PTHR42774:SF3">
    <property type="entry name" value="KETOHEXOKINASE"/>
    <property type="match status" value="1"/>
</dbReference>
<dbReference type="RefSeq" id="WP_119534678.1">
    <property type="nucleotide sequence ID" value="NZ_NRJF01000098.1"/>
</dbReference>
<dbReference type="Proteomes" id="UP000265964">
    <property type="component" value="Unassembled WGS sequence"/>
</dbReference>
<evidence type="ECO:0000313" key="3">
    <source>
        <dbReference type="Proteomes" id="UP000265964"/>
    </source>
</evidence>
<protein>
    <recommendedName>
        <fullName evidence="1">Carbohydrate kinase PfkB domain-containing protein</fullName>
    </recommendedName>
</protein>
<comment type="caution">
    <text evidence="2">The sequence shown here is derived from an EMBL/GenBank/DDBJ whole genome shotgun (WGS) entry which is preliminary data.</text>
</comment>
<organism evidence="2 3">
    <name type="scientific">Psittacicella gerlachiana</name>
    <dbReference type="NCBI Taxonomy" id="2028574"/>
    <lineage>
        <taxon>Bacteria</taxon>
        <taxon>Pseudomonadati</taxon>
        <taxon>Pseudomonadota</taxon>
        <taxon>Gammaproteobacteria</taxon>
        <taxon>Pasteurellales</taxon>
        <taxon>Psittacicellaceae</taxon>
        <taxon>Psittacicella</taxon>
    </lineage>
</organism>
<gene>
    <name evidence="2" type="ORF">CKF59_03950</name>
</gene>
<feature type="domain" description="Carbohydrate kinase PfkB" evidence="1">
    <location>
        <begin position="3"/>
        <end position="297"/>
    </location>
</feature>
<dbReference type="InterPro" id="IPR052562">
    <property type="entry name" value="Ketohexokinase-related"/>
</dbReference>
<dbReference type="OrthoDB" id="9813569at2"/>
<accession>A0A3A1YG97</accession>
<dbReference type="SUPFAM" id="SSF53613">
    <property type="entry name" value="Ribokinase-like"/>
    <property type="match status" value="1"/>
</dbReference>
<name>A0A3A1YG97_9GAMM</name>
<evidence type="ECO:0000313" key="2">
    <source>
        <dbReference type="EMBL" id="RIY35234.1"/>
    </source>
</evidence>
<dbReference type="PANTHER" id="PTHR42774">
    <property type="entry name" value="PHOSPHOTRANSFERASE SYSTEM TRANSPORT PROTEIN"/>
    <property type="match status" value="1"/>
</dbReference>
<evidence type="ECO:0000259" key="1">
    <source>
        <dbReference type="Pfam" id="PF00294"/>
    </source>
</evidence>